<dbReference type="InterPro" id="IPR023013">
    <property type="entry name" value="AGPR_AS"/>
</dbReference>
<dbReference type="PANTHER" id="PTHR32338">
    <property type="entry name" value="N-ACETYL-GAMMA-GLUTAMYL-PHOSPHATE REDUCTASE, CHLOROPLASTIC-RELATED-RELATED"/>
    <property type="match status" value="1"/>
</dbReference>
<comment type="similarity">
    <text evidence="7">Belongs to the NAGSA dehydrogenase family. Type 1 subfamily.</text>
</comment>
<dbReference type="SUPFAM" id="SSF51735">
    <property type="entry name" value="NAD(P)-binding Rossmann-fold domains"/>
    <property type="match status" value="1"/>
</dbReference>
<evidence type="ECO:0000256" key="5">
    <source>
        <dbReference type="ARBA" id="ARBA00023002"/>
    </source>
</evidence>
<dbReference type="EC" id="1.2.1.38" evidence="7"/>
<feature type="active site" evidence="7 8">
    <location>
        <position position="151"/>
    </location>
</feature>
<dbReference type="Pfam" id="PF01118">
    <property type="entry name" value="Semialdhyde_dh"/>
    <property type="match status" value="1"/>
</dbReference>
<dbReference type="Proteomes" id="UP000551878">
    <property type="component" value="Unassembled WGS sequence"/>
</dbReference>
<dbReference type="InterPro" id="IPR000534">
    <property type="entry name" value="Semialdehyde_DH_NAD-bd"/>
</dbReference>
<keyword evidence="7" id="KW-0963">Cytoplasm</keyword>
<keyword evidence="2 7" id="KW-0055">Arginine biosynthesis</keyword>
<dbReference type="NCBIfam" id="TIGR01850">
    <property type="entry name" value="argC"/>
    <property type="match status" value="1"/>
</dbReference>
<dbReference type="SUPFAM" id="SSF55347">
    <property type="entry name" value="Glyceraldehyde-3-phosphate dehydrogenase-like, C-terminal domain"/>
    <property type="match status" value="1"/>
</dbReference>
<comment type="pathway">
    <text evidence="1 7">Amino-acid biosynthesis; L-arginine biosynthesis; N(2)-acetyl-L-ornithine from L-glutamate: step 3/4.</text>
</comment>
<evidence type="ECO:0000256" key="6">
    <source>
        <dbReference type="ARBA" id="ARBA00050557"/>
    </source>
</evidence>
<dbReference type="HAMAP" id="MF_00150">
    <property type="entry name" value="ArgC_type1"/>
    <property type="match status" value="1"/>
</dbReference>
<dbReference type="GO" id="GO:0006526">
    <property type="term" value="P:L-arginine biosynthetic process"/>
    <property type="evidence" value="ECO:0007669"/>
    <property type="project" value="UniProtKB-UniRule"/>
</dbReference>
<dbReference type="AlphaFoldDB" id="A0A840QRR5"/>
<keyword evidence="4 7" id="KW-0521">NADP</keyword>
<dbReference type="GO" id="GO:0005737">
    <property type="term" value="C:cytoplasm"/>
    <property type="evidence" value="ECO:0007669"/>
    <property type="project" value="UniProtKB-SubCell"/>
</dbReference>
<dbReference type="EMBL" id="JACHHB010000010">
    <property type="protein sequence ID" value="MBB5174176.1"/>
    <property type="molecule type" value="Genomic_DNA"/>
</dbReference>
<dbReference type="SMART" id="SM00859">
    <property type="entry name" value="Semialdhyde_dh"/>
    <property type="match status" value="1"/>
</dbReference>
<dbReference type="InterPro" id="IPR036291">
    <property type="entry name" value="NAD(P)-bd_dom_sf"/>
</dbReference>
<evidence type="ECO:0000256" key="8">
    <source>
        <dbReference type="PROSITE-ProRule" id="PRU10010"/>
    </source>
</evidence>
<keyword evidence="5 7" id="KW-0560">Oxidoreductase</keyword>
<name>A0A840QRR5_9BACI</name>
<keyword evidence="11" id="KW-1185">Reference proteome</keyword>
<organism evidence="10 11">
    <name type="scientific">Texcoconibacillus texcoconensis</name>
    <dbReference type="NCBI Taxonomy" id="1095777"/>
    <lineage>
        <taxon>Bacteria</taxon>
        <taxon>Bacillati</taxon>
        <taxon>Bacillota</taxon>
        <taxon>Bacilli</taxon>
        <taxon>Bacillales</taxon>
        <taxon>Bacillaceae</taxon>
        <taxon>Texcoconibacillus</taxon>
    </lineage>
</organism>
<proteinExistence type="inferred from homology"/>
<evidence type="ECO:0000313" key="10">
    <source>
        <dbReference type="EMBL" id="MBB5174176.1"/>
    </source>
</evidence>
<evidence type="ECO:0000259" key="9">
    <source>
        <dbReference type="SMART" id="SM00859"/>
    </source>
</evidence>
<dbReference type="GO" id="GO:0003942">
    <property type="term" value="F:N-acetyl-gamma-glutamyl-phosphate reductase activity"/>
    <property type="evidence" value="ECO:0007669"/>
    <property type="project" value="UniProtKB-UniRule"/>
</dbReference>
<evidence type="ECO:0000256" key="1">
    <source>
        <dbReference type="ARBA" id="ARBA00004862"/>
    </source>
</evidence>
<dbReference type="CDD" id="cd17895">
    <property type="entry name" value="AGPR_1_N"/>
    <property type="match status" value="1"/>
</dbReference>
<reference evidence="10 11" key="1">
    <citation type="submission" date="2020-08" db="EMBL/GenBank/DDBJ databases">
        <title>Genomic Encyclopedia of Type Strains, Phase IV (KMG-IV): sequencing the most valuable type-strain genomes for metagenomic binning, comparative biology and taxonomic classification.</title>
        <authorList>
            <person name="Goeker M."/>
        </authorList>
    </citation>
    <scope>NUCLEOTIDE SEQUENCE [LARGE SCALE GENOMIC DNA]</scope>
    <source>
        <strain evidence="10 11">DSM 24696</strain>
    </source>
</reference>
<accession>A0A840QRR5</accession>
<evidence type="ECO:0000256" key="2">
    <source>
        <dbReference type="ARBA" id="ARBA00022571"/>
    </source>
</evidence>
<dbReference type="FunFam" id="3.30.360.10:FF:000014">
    <property type="entry name" value="N-acetyl-gamma-glutamyl-phosphate reductase"/>
    <property type="match status" value="1"/>
</dbReference>
<comment type="caution">
    <text evidence="10">The sequence shown here is derived from an EMBL/GenBank/DDBJ whole genome shotgun (WGS) entry which is preliminary data.</text>
</comment>
<dbReference type="InterPro" id="IPR058924">
    <property type="entry name" value="AGPR_dimerisation_dom"/>
</dbReference>
<keyword evidence="3 7" id="KW-0028">Amino-acid biosynthesis</keyword>
<dbReference type="GO" id="GO:0051287">
    <property type="term" value="F:NAD binding"/>
    <property type="evidence" value="ECO:0007669"/>
    <property type="project" value="InterPro"/>
</dbReference>
<comment type="function">
    <text evidence="7">Catalyzes the NADPH-dependent reduction of N-acetyl-5-glutamyl phosphate to yield N-acetyl-L-glutamate 5-semialdehyde.</text>
</comment>
<sequence length="347" mass="38619">MTVQVAVVGGTGYGGLELIRLLHMHPYVELTSVISHSESGEDLHHIYPHTKNVVEVNLDEWNIEETLEEVDYVFFSLPSGISQKYVAQARELGKNCIDLSGDFRLKQAQLYEDWYKNTPANEKDLEEAVYGLPEKNRANIEKSSLVANPGCYPTAALLGLLPMAEIEGVDPSSVIIDGKTGVSGAGKSLTLATHFTESNENVKPYKVGKHQHIPEIEQLLEEQFAKEVNITFTPHLTPMTRGILCTMYVQLHNEVTAEELIDHYRSFYESDSFVRVRDAGSVPGTKDVYSSNFCDIAIDVDSRTNRVTIVSAIDNLVKGASGQAIQNLNIMNGWDERTGLWTLPMYP</sequence>
<dbReference type="PROSITE" id="PS01224">
    <property type="entry name" value="ARGC"/>
    <property type="match status" value="1"/>
</dbReference>
<protein>
    <recommendedName>
        <fullName evidence="7">N-acetyl-gamma-glutamyl-phosphate reductase</fullName>
        <shortName evidence="7">AGPR</shortName>
        <ecNumber evidence="7">1.2.1.38</ecNumber>
    </recommendedName>
    <alternativeName>
        <fullName evidence="7">N-acetyl-glutamate semialdehyde dehydrogenase</fullName>
        <shortName evidence="7">NAGSA dehydrogenase</shortName>
    </alternativeName>
</protein>
<dbReference type="InterPro" id="IPR050085">
    <property type="entry name" value="AGPR"/>
</dbReference>
<comment type="subcellular location">
    <subcellularLocation>
        <location evidence="7">Cytoplasm</location>
    </subcellularLocation>
</comment>
<dbReference type="InterPro" id="IPR000706">
    <property type="entry name" value="AGPR_type-1"/>
</dbReference>
<gene>
    <name evidence="7" type="primary">argC</name>
    <name evidence="10" type="ORF">HNQ41_002370</name>
</gene>
<dbReference type="RefSeq" id="WP_221301931.1">
    <property type="nucleotide sequence ID" value="NZ_JACHHB010000010.1"/>
</dbReference>
<evidence type="ECO:0000256" key="4">
    <source>
        <dbReference type="ARBA" id="ARBA00022857"/>
    </source>
</evidence>
<dbReference type="PANTHER" id="PTHR32338:SF10">
    <property type="entry name" value="N-ACETYL-GAMMA-GLUTAMYL-PHOSPHATE REDUCTASE, CHLOROPLASTIC-RELATED"/>
    <property type="match status" value="1"/>
</dbReference>
<dbReference type="GO" id="GO:0070401">
    <property type="term" value="F:NADP+ binding"/>
    <property type="evidence" value="ECO:0007669"/>
    <property type="project" value="InterPro"/>
</dbReference>
<evidence type="ECO:0000313" key="11">
    <source>
        <dbReference type="Proteomes" id="UP000551878"/>
    </source>
</evidence>
<evidence type="ECO:0000256" key="3">
    <source>
        <dbReference type="ARBA" id="ARBA00022605"/>
    </source>
</evidence>
<evidence type="ECO:0000256" key="7">
    <source>
        <dbReference type="HAMAP-Rule" id="MF_00150"/>
    </source>
</evidence>
<dbReference type="Pfam" id="PF22698">
    <property type="entry name" value="Semialdhyde_dhC_1"/>
    <property type="match status" value="1"/>
</dbReference>
<dbReference type="Gene3D" id="3.30.360.10">
    <property type="entry name" value="Dihydrodipicolinate Reductase, domain 2"/>
    <property type="match status" value="1"/>
</dbReference>
<dbReference type="Gene3D" id="3.40.50.720">
    <property type="entry name" value="NAD(P)-binding Rossmann-like Domain"/>
    <property type="match status" value="1"/>
</dbReference>
<dbReference type="CDD" id="cd23934">
    <property type="entry name" value="AGPR_1_C"/>
    <property type="match status" value="1"/>
</dbReference>
<comment type="catalytic activity">
    <reaction evidence="6 7">
        <text>N-acetyl-L-glutamate 5-semialdehyde + phosphate + NADP(+) = N-acetyl-L-glutamyl 5-phosphate + NADPH + H(+)</text>
        <dbReference type="Rhea" id="RHEA:21588"/>
        <dbReference type="ChEBI" id="CHEBI:15378"/>
        <dbReference type="ChEBI" id="CHEBI:29123"/>
        <dbReference type="ChEBI" id="CHEBI:43474"/>
        <dbReference type="ChEBI" id="CHEBI:57783"/>
        <dbReference type="ChEBI" id="CHEBI:57936"/>
        <dbReference type="ChEBI" id="CHEBI:58349"/>
        <dbReference type="EC" id="1.2.1.38"/>
    </reaction>
</comment>
<dbReference type="UniPathway" id="UPA00068">
    <property type="reaction ID" value="UER00108"/>
</dbReference>
<feature type="domain" description="Semialdehyde dehydrogenase NAD-binding" evidence="9">
    <location>
        <begin position="4"/>
        <end position="143"/>
    </location>
</feature>